<dbReference type="EMBL" id="CAKLBY020000193">
    <property type="protein sequence ID" value="CAK7933120.1"/>
    <property type="molecule type" value="Genomic_DNA"/>
</dbReference>
<accession>A0AAV1UI74</accession>
<evidence type="ECO:0000313" key="3">
    <source>
        <dbReference type="Proteomes" id="UP001162060"/>
    </source>
</evidence>
<reference evidence="2" key="1">
    <citation type="submission" date="2024-01" db="EMBL/GenBank/DDBJ databases">
        <authorList>
            <person name="Webb A."/>
        </authorList>
    </citation>
    <scope>NUCLEOTIDE SEQUENCE</scope>
    <source>
        <strain evidence="2">Pm1</strain>
    </source>
</reference>
<dbReference type="Proteomes" id="UP001162060">
    <property type="component" value="Unassembled WGS sequence"/>
</dbReference>
<dbReference type="PANTHER" id="PTHR28653:SF1">
    <property type="entry name" value="ATPASE SWSAP1"/>
    <property type="match status" value="1"/>
</dbReference>
<comment type="caution">
    <text evidence="2">The sequence shown here is derived from an EMBL/GenBank/DDBJ whole genome shotgun (WGS) entry which is preliminary data.</text>
</comment>
<dbReference type="Gene3D" id="3.40.50.300">
    <property type="entry name" value="P-loop containing nucleotide triphosphate hydrolases"/>
    <property type="match status" value="1"/>
</dbReference>
<feature type="region of interest" description="Disordered" evidence="1">
    <location>
        <begin position="21"/>
        <end position="45"/>
    </location>
</feature>
<dbReference type="AlphaFoldDB" id="A0AAV1UI74"/>
<dbReference type="GO" id="GO:0000724">
    <property type="term" value="P:double-strand break repair via homologous recombination"/>
    <property type="evidence" value="ECO:0007669"/>
    <property type="project" value="TreeGrafter"/>
</dbReference>
<proteinExistence type="predicted"/>
<organism evidence="2 3">
    <name type="scientific">Peronospora matthiolae</name>
    <dbReference type="NCBI Taxonomy" id="2874970"/>
    <lineage>
        <taxon>Eukaryota</taxon>
        <taxon>Sar</taxon>
        <taxon>Stramenopiles</taxon>
        <taxon>Oomycota</taxon>
        <taxon>Peronosporomycetes</taxon>
        <taxon>Peronosporales</taxon>
        <taxon>Peronosporaceae</taxon>
        <taxon>Peronospora</taxon>
    </lineage>
</organism>
<feature type="compositionally biased region" description="Basic and acidic residues" evidence="1">
    <location>
        <begin position="30"/>
        <end position="41"/>
    </location>
</feature>
<name>A0AAV1UI74_9STRA</name>
<evidence type="ECO:0000256" key="1">
    <source>
        <dbReference type="SAM" id="MobiDB-lite"/>
    </source>
</evidence>
<dbReference type="GO" id="GO:0003697">
    <property type="term" value="F:single-stranded DNA binding"/>
    <property type="evidence" value="ECO:0007669"/>
    <property type="project" value="TreeGrafter"/>
</dbReference>
<dbReference type="InterPro" id="IPR027417">
    <property type="entry name" value="P-loop_NTPase"/>
</dbReference>
<gene>
    <name evidence="2" type="ORF">PM001_LOCUS18270</name>
</gene>
<protein>
    <recommendedName>
        <fullName evidence="4">DNA recombination and repair protein Rad51-like C-terminal domain-containing protein</fullName>
    </recommendedName>
</protein>
<evidence type="ECO:0008006" key="4">
    <source>
        <dbReference type="Google" id="ProtNLM"/>
    </source>
</evidence>
<sequence length="270" mass="30102">MPHLEDFFTHGDNGTNVCLGPRASINDTVRPSRREADEAPDRSVSYVHGPEHAGQTSLLLQFGFTQVKAGKSVVLVMCGTAGMSQQPAASEIVPLSACSQCQLPLQTGNDNSLWSRIHIKYLRNVTELQHFLCSLHVVDPEVSVLLIDGFETFFADESNMSNAYQTLAFLLEARDYMDATTGGGVAMVAGRSDAFLLRKQSRSVLRRWCRFLELAPAMEEPDVYMIREEIEDVANVTEDTERTQVTYAFTLPVDDRNGTFQLLHVQRQGR</sequence>
<dbReference type="GO" id="GO:0097196">
    <property type="term" value="C:Shu complex"/>
    <property type="evidence" value="ECO:0007669"/>
    <property type="project" value="TreeGrafter"/>
</dbReference>
<dbReference type="PANTHER" id="PTHR28653">
    <property type="match status" value="1"/>
</dbReference>
<evidence type="ECO:0000313" key="2">
    <source>
        <dbReference type="EMBL" id="CAK7933120.1"/>
    </source>
</evidence>